<keyword evidence="9 14" id="KW-0547">Nucleotide-binding</keyword>
<comment type="caution">
    <text evidence="17">The sequence shown here is derived from an EMBL/GenBank/DDBJ whole genome shotgun (WGS) entry which is preliminary data.</text>
</comment>
<comment type="subcellular location">
    <subcellularLocation>
        <location evidence="2 14 15">Cytoplasm</location>
    </subcellularLocation>
</comment>
<evidence type="ECO:0000256" key="6">
    <source>
        <dbReference type="ARBA" id="ARBA00015080"/>
    </source>
</evidence>
<dbReference type="Proteomes" id="UP000646365">
    <property type="component" value="Unassembled WGS sequence"/>
</dbReference>
<evidence type="ECO:0000256" key="8">
    <source>
        <dbReference type="ARBA" id="ARBA00022679"/>
    </source>
</evidence>
<evidence type="ECO:0000256" key="10">
    <source>
        <dbReference type="ARBA" id="ARBA00022777"/>
    </source>
</evidence>
<dbReference type="AlphaFoldDB" id="A0A8J3E7N3"/>
<evidence type="ECO:0000256" key="9">
    <source>
        <dbReference type="ARBA" id="ARBA00022741"/>
    </source>
</evidence>
<evidence type="ECO:0000259" key="16">
    <source>
        <dbReference type="Pfam" id="PF00485"/>
    </source>
</evidence>
<dbReference type="Pfam" id="PF00485">
    <property type="entry name" value="PRK"/>
    <property type="match status" value="1"/>
</dbReference>
<reference evidence="17" key="1">
    <citation type="journal article" date="2014" name="Int. J. Syst. Evol. Microbiol.">
        <title>Complete genome sequence of Corynebacterium casei LMG S-19264T (=DSM 44701T), isolated from a smear-ripened cheese.</title>
        <authorList>
            <consortium name="US DOE Joint Genome Institute (JGI-PGF)"/>
            <person name="Walter F."/>
            <person name="Albersmeier A."/>
            <person name="Kalinowski J."/>
            <person name="Ruckert C."/>
        </authorList>
    </citation>
    <scope>NUCLEOTIDE SEQUENCE</scope>
    <source>
        <strain evidence="17">CGMCC 1.15725</strain>
    </source>
</reference>
<dbReference type="EMBL" id="BMJQ01000023">
    <property type="protein sequence ID" value="GGF45913.1"/>
    <property type="molecule type" value="Genomic_DNA"/>
</dbReference>
<dbReference type="SUPFAM" id="SSF52540">
    <property type="entry name" value="P-loop containing nucleoside triphosphate hydrolases"/>
    <property type="match status" value="1"/>
</dbReference>
<dbReference type="NCBIfam" id="TIGR00554">
    <property type="entry name" value="panK_bact"/>
    <property type="match status" value="1"/>
</dbReference>
<evidence type="ECO:0000256" key="11">
    <source>
        <dbReference type="ARBA" id="ARBA00022840"/>
    </source>
</evidence>
<evidence type="ECO:0000256" key="15">
    <source>
        <dbReference type="RuleBase" id="RU003530"/>
    </source>
</evidence>
<dbReference type="CDD" id="cd02025">
    <property type="entry name" value="PanK"/>
    <property type="match status" value="1"/>
</dbReference>
<dbReference type="InterPro" id="IPR027417">
    <property type="entry name" value="P-loop_NTPase"/>
</dbReference>
<proteinExistence type="inferred from homology"/>
<dbReference type="GO" id="GO:0015937">
    <property type="term" value="P:coenzyme A biosynthetic process"/>
    <property type="evidence" value="ECO:0007669"/>
    <property type="project" value="UniProtKB-UniRule"/>
</dbReference>
<evidence type="ECO:0000313" key="17">
    <source>
        <dbReference type="EMBL" id="GGF45913.1"/>
    </source>
</evidence>
<reference evidence="17" key="2">
    <citation type="submission" date="2020-09" db="EMBL/GenBank/DDBJ databases">
        <authorList>
            <person name="Sun Q."/>
            <person name="Zhou Y."/>
        </authorList>
    </citation>
    <scope>NUCLEOTIDE SEQUENCE</scope>
    <source>
        <strain evidence="17">CGMCC 1.15725</strain>
    </source>
</reference>
<evidence type="ECO:0000256" key="5">
    <source>
        <dbReference type="ARBA" id="ARBA00012102"/>
    </source>
</evidence>
<keyword evidence="8 14" id="KW-0808">Transferase</keyword>
<dbReference type="GO" id="GO:0005524">
    <property type="term" value="F:ATP binding"/>
    <property type="evidence" value="ECO:0007669"/>
    <property type="project" value="UniProtKB-UniRule"/>
</dbReference>
<comment type="similarity">
    <text evidence="4 14 15">Belongs to the prokaryotic pantothenate kinase family.</text>
</comment>
<keyword evidence="7 14" id="KW-0963">Cytoplasm</keyword>
<dbReference type="PANTHER" id="PTHR10285">
    <property type="entry name" value="URIDINE KINASE"/>
    <property type="match status" value="1"/>
</dbReference>
<dbReference type="Gene3D" id="3.40.50.300">
    <property type="entry name" value="P-loop containing nucleotide triphosphate hydrolases"/>
    <property type="match status" value="1"/>
</dbReference>
<dbReference type="InterPro" id="IPR006083">
    <property type="entry name" value="PRK/URK"/>
</dbReference>
<keyword evidence="11 14" id="KW-0067">ATP-binding</keyword>
<comment type="pathway">
    <text evidence="3 14 15">Cofactor biosynthesis; coenzyme A biosynthesis; CoA from (R)-pantothenate: step 1/5.</text>
</comment>
<evidence type="ECO:0000256" key="4">
    <source>
        <dbReference type="ARBA" id="ARBA00006087"/>
    </source>
</evidence>
<keyword evidence="10 14" id="KW-0418">Kinase</keyword>
<evidence type="ECO:0000256" key="14">
    <source>
        <dbReference type="HAMAP-Rule" id="MF_00215"/>
    </source>
</evidence>
<evidence type="ECO:0000256" key="7">
    <source>
        <dbReference type="ARBA" id="ARBA00022490"/>
    </source>
</evidence>
<evidence type="ECO:0000256" key="1">
    <source>
        <dbReference type="ARBA" id="ARBA00001206"/>
    </source>
</evidence>
<evidence type="ECO:0000256" key="3">
    <source>
        <dbReference type="ARBA" id="ARBA00005225"/>
    </source>
</evidence>
<feature type="domain" description="Phosphoribulokinase/uridine kinase" evidence="16">
    <location>
        <begin position="120"/>
        <end position="271"/>
    </location>
</feature>
<name>A0A8J3E7N3_9PROT</name>
<dbReference type="UniPathway" id="UPA00241">
    <property type="reaction ID" value="UER00352"/>
</dbReference>
<feature type="binding site" evidence="14">
    <location>
        <begin position="125"/>
        <end position="132"/>
    </location>
    <ligand>
        <name>ATP</name>
        <dbReference type="ChEBI" id="CHEBI:30616"/>
    </ligand>
</feature>
<comment type="catalytic activity">
    <reaction evidence="1 14 15">
        <text>(R)-pantothenate + ATP = (R)-4'-phosphopantothenate + ADP + H(+)</text>
        <dbReference type="Rhea" id="RHEA:16373"/>
        <dbReference type="ChEBI" id="CHEBI:10986"/>
        <dbReference type="ChEBI" id="CHEBI:15378"/>
        <dbReference type="ChEBI" id="CHEBI:29032"/>
        <dbReference type="ChEBI" id="CHEBI:30616"/>
        <dbReference type="ChEBI" id="CHEBI:456216"/>
        <dbReference type="EC" id="2.7.1.33"/>
    </reaction>
</comment>
<dbReference type="HAMAP" id="MF_00215">
    <property type="entry name" value="Pantothen_kinase_1"/>
    <property type="match status" value="1"/>
</dbReference>
<dbReference type="GO" id="GO:0004594">
    <property type="term" value="F:pantothenate kinase activity"/>
    <property type="evidence" value="ECO:0007669"/>
    <property type="project" value="UniProtKB-UniRule"/>
</dbReference>
<accession>A0A8J3E7N3</accession>
<keyword evidence="18" id="KW-1185">Reference proteome</keyword>
<dbReference type="InterPro" id="IPR004566">
    <property type="entry name" value="PanK"/>
</dbReference>
<evidence type="ECO:0000256" key="12">
    <source>
        <dbReference type="ARBA" id="ARBA00022993"/>
    </source>
</evidence>
<evidence type="ECO:0000256" key="13">
    <source>
        <dbReference type="ARBA" id="ARBA00032866"/>
    </source>
</evidence>
<evidence type="ECO:0000313" key="18">
    <source>
        <dbReference type="Proteomes" id="UP000646365"/>
    </source>
</evidence>
<dbReference type="GO" id="GO:0005737">
    <property type="term" value="C:cytoplasm"/>
    <property type="evidence" value="ECO:0007669"/>
    <property type="project" value="UniProtKB-SubCell"/>
</dbReference>
<protein>
    <recommendedName>
        <fullName evidence="6 14">Pantothenate kinase</fullName>
        <ecNumber evidence="5 14">2.7.1.33</ecNumber>
    </recommendedName>
    <alternativeName>
        <fullName evidence="13 14">Pantothenic acid kinase</fullName>
    </alternativeName>
</protein>
<sequence>MSRDKRPFAMQYDGSVAAITGSSLMSSAALALPRDTLPPSSYDRFDRAEWAKLRSSTPLTLDEADLARLRGINDALSLDEVEAIYLPLSRLLNLHVSAIQDLQRVKESFLGQDVRPSTYIIGIAGSVAVGKSTTARILQALLSRWPNHPKVDLVTTDGFLYPNAVLEARGLMRRKGFPESYDTKRLLEFVTRLKAGARRLAVPTYSHQTYDIVPNATHVVARPDILILEGLNVLQGGDSQGTKPSRLFVSDFFDFSLYVDAGEDQLEQWYLERFARLRETAFNDPRAYFRFYAEMPKEQALARASEIWRDINLVNLRQNIAPTRSRANLVLRKSRDHSVEEVWLRKS</sequence>
<gene>
    <name evidence="14 17" type="primary">coaA</name>
    <name evidence="17" type="ORF">GCM10011611_60460</name>
</gene>
<evidence type="ECO:0000256" key="2">
    <source>
        <dbReference type="ARBA" id="ARBA00004496"/>
    </source>
</evidence>
<organism evidence="17 18">
    <name type="scientific">Aliidongia dinghuensis</name>
    <dbReference type="NCBI Taxonomy" id="1867774"/>
    <lineage>
        <taxon>Bacteria</taxon>
        <taxon>Pseudomonadati</taxon>
        <taxon>Pseudomonadota</taxon>
        <taxon>Alphaproteobacteria</taxon>
        <taxon>Rhodospirillales</taxon>
        <taxon>Dongiaceae</taxon>
        <taxon>Aliidongia</taxon>
    </lineage>
</organism>
<keyword evidence="12 14" id="KW-0173">Coenzyme A biosynthesis</keyword>
<dbReference type="EC" id="2.7.1.33" evidence="5 14"/>
<dbReference type="PIRSF" id="PIRSF000545">
    <property type="entry name" value="Pantothenate_kin"/>
    <property type="match status" value="1"/>
</dbReference>